<evidence type="ECO:0000256" key="1">
    <source>
        <dbReference type="SAM" id="MobiDB-lite"/>
    </source>
</evidence>
<organism evidence="3 4">
    <name type="scientific">Rotaria socialis</name>
    <dbReference type="NCBI Taxonomy" id="392032"/>
    <lineage>
        <taxon>Eukaryota</taxon>
        <taxon>Metazoa</taxon>
        <taxon>Spiralia</taxon>
        <taxon>Gnathifera</taxon>
        <taxon>Rotifera</taxon>
        <taxon>Eurotatoria</taxon>
        <taxon>Bdelloidea</taxon>
        <taxon>Philodinida</taxon>
        <taxon>Philodinidae</taxon>
        <taxon>Rotaria</taxon>
    </lineage>
</organism>
<dbReference type="AlphaFoldDB" id="A0A821VEA5"/>
<dbReference type="PANTHER" id="PTHR21301:SF10">
    <property type="entry name" value="REVERSE TRANSCRIPTASE DOMAIN-CONTAINING PROTEIN"/>
    <property type="match status" value="1"/>
</dbReference>
<gene>
    <name evidence="3" type="ORF">QYT958_LOCUS30912</name>
</gene>
<dbReference type="PANTHER" id="PTHR21301">
    <property type="entry name" value="REVERSE TRANSCRIPTASE"/>
    <property type="match status" value="1"/>
</dbReference>
<dbReference type="Pfam" id="PF26215">
    <property type="entry name" value="HTH_animal"/>
    <property type="match status" value="1"/>
</dbReference>
<feature type="compositionally biased region" description="Basic and acidic residues" evidence="1">
    <location>
        <begin position="278"/>
        <end position="287"/>
    </location>
</feature>
<evidence type="ECO:0000313" key="3">
    <source>
        <dbReference type="EMBL" id="CAF4904641.1"/>
    </source>
</evidence>
<feature type="region of interest" description="Disordered" evidence="1">
    <location>
        <begin position="265"/>
        <end position="288"/>
    </location>
</feature>
<reference evidence="3" key="1">
    <citation type="submission" date="2021-02" db="EMBL/GenBank/DDBJ databases">
        <authorList>
            <person name="Nowell W R."/>
        </authorList>
    </citation>
    <scope>NUCLEOTIDE SEQUENCE</scope>
</reference>
<sequence length="377" mass="44053">MTNLETTLMDDLINASVREWHRYVDDTFVLVNSITCIDNILSILNNFLPSIKFTYKIEDGDKLEFLDVLITRSAECQLFEKTIYRKPTYTGLLTNYHSYVPMQYKKGGIITMVNRALIICSTYTSLAAEFNEIRRIGLLNGYTSSFIDTIIGIKLSQYRKKNNDVIQSPQTGYDVKKRMYVEIPFIENATKEFRNNITHICNKLRPDLDIQFFMKSPPAVQMLYQTEDPINKKMKSDVVYSIKCTQCQHSYIGKTERQCIKRLHEHGAPKSSSQQEQQHSKQQDDNCTHQSNNIVELRRSEITSAVQQHQIETGHQINWDNFRIVMQDNHYYRLLIKESLLIKAYEPELNRTTRSVPLIVFPDGLQQELLHKQFDND</sequence>
<accession>A0A821VEA5</accession>
<protein>
    <recommendedName>
        <fullName evidence="2">Helix-turn-helix domain-containing protein</fullName>
    </recommendedName>
</protein>
<feature type="domain" description="Helix-turn-helix" evidence="2">
    <location>
        <begin position="93"/>
        <end position="151"/>
    </location>
</feature>
<dbReference type="EMBL" id="CAJOBR010012057">
    <property type="protein sequence ID" value="CAF4904641.1"/>
    <property type="molecule type" value="Genomic_DNA"/>
</dbReference>
<evidence type="ECO:0000259" key="2">
    <source>
        <dbReference type="Pfam" id="PF26215"/>
    </source>
</evidence>
<name>A0A821VEA5_9BILA</name>
<comment type="caution">
    <text evidence="3">The sequence shown here is derived from an EMBL/GenBank/DDBJ whole genome shotgun (WGS) entry which is preliminary data.</text>
</comment>
<dbReference type="InterPro" id="IPR058912">
    <property type="entry name" value="HTH_animal"/>
</dbReference>
<evidence type="ECO:0000313" key="4">
    <source>
        <dbReference type="Proteomes" id="UP000663848"/>
    </source>
</evidence>
<dbReference type="Proteomes" id="UP000663848">
    <property type="component" value="Unassembled WGS sequence"/>
</dbReference>
<proteinExistence type="predicted"/>